<dbReference type="PANTHER" id="PTHR23389:SF6">
    <property type="entry name" value="REPLICATION FACTOR C SUBUNIT 1"/>
    <property type="match status" value="1"/>
</dbReference>
<dbReference type="InterPro" id="IPR003959">
    <property type="entry name" value="ATPase_AAA_core"/>
</dbReference>
<feature type="compositionally biased region" description="Acidic residues" evidence="9">
    <location>
        <begin position="1031"/>
        <end position="1042"/>
    </location>
</feature>
<feature type="compositionally biased region" description="Basic and acidic residues" evidence="9">
    <location>
        <begin position="141"/>
        <end position="163"/>
    </location>
</feature>
<dbReference type="SUPFAM" id="SSF48019">
    <property type="entry name" value="post-AAA+ oligomerization domain-like"/>
    <property type="match status" value="1"/>
</dbReference>
<feature type="region of interest" description="Disordered" evidence="9">
    <location>
        <begin position="1013"/>
        <end position="1083"/>
    </location>
</feature>
<dbReference type="GO" id="GO:0006260">
    <property type="term" value="P:DNA replication"/>
    <property type="evidence" value="ECO:0007669"/>
    <property type="project" value="UniProtKB-KW"/>
</dbReference>
<dbReference type="InterPro" id="IPR003593">
    <property type="entry name" value="AAA+_ATPase"/>
</dbReference>
<dbReference type="InterPro" id="IPR013725">
    <property type="entry name" value="DNA_replication_fac_RFC1_C"/>
</dbReference>
<dbReference type="Pfam" id="PF00533">
    <property type="entry name" value="BRCT"/>
    <property type="match status" value="1"/>
</dbReference>
<dbReference type="PROSITE" id="PS50172">
    <property type="entry name" value="BRCT"/>
    <property type="match status" value="1"/>
</dbReference>
<evidence type="ECO:0000256" key="3">
    <source>
        <dbReference type="ARBA" id="ARBA00020401"/>
    </source>
</evidence>
<protein>
    <recommendedName>
        <fullName evidence="3 8">Replication factor C subunit 1</fullName>
    </recommendedName>
</protein>
<organism evidence="11 12">
    <name type="scientific">Anopheles merus</name>
    <name type="common">Mosquito</name>
    <dbReference type="NCBI Taxonomy" id="30066"/>
    <lineage>
        <taxon>Eukaryota</taxon>
        <taxon>Metazoa</taxon>
        <taxon>Ecdysozoa</taxon>
        <taxon>Arthropoda</taxon>
        <taxon>Hexapoda</taxon>
        <taxon>Insecta</taxon>
        <taxon>Pterygota</taxon>
        <taxon>Neoptera</taxon>
        <taxon>Endopterygota</taxon>
        <taxon>Diptera</taxon>
        <taxon>Nematocera</taxon>
        <taxon>Culicoidea</taxon>
        <taxon>Culicidae</taxon>
        <taxon>Anophelinae</taxon>
        <taxon>Anopheles</taxon>
    </lineage>
</organism>
<evidence type="ECO:0000256" key="7">
    <source>
        <dbReference type="ARBA" id="ARBA00023242"/>
    </source>
</evidence>
<feature type="compositionally biased region" description="Basic and acidic residues" evidence="9">
    <location>
        <begin position="208"/>
        <end position="220"/>
    </location>
</feature>
<evidence type="ECO:0000256" key="4">
    <source>
        <dbReference type="ARBA" id="ARBA00022705"/>
    </source>
</evidence>
<dbReference type="Pfam" id="PF08519">
    <property type="entry name" value="RFC1"/>
    <property type="match status" value="1"/>
</dbReference>
<evidence type="ECO:0000256" key="6">
    <source>
        <dbReference type="ARBA" id="ARBA00022840"/>
    </source>
</evidence>
<accession>A0A182VBZ9</accession>
<dbReference type="VEuPathDB" id="VectorBase:AMEM21_010238"/>
<feature type="region of interest" description="Disordered" evidence="9">
    <location>
        <begin position="42"/>
        <end position="305"/>
    </location>
</feature>
<dbReference type="PIRSF" id="PIRSF036578">
    <property type="entry name" value="RFC1"/>
    <property type="match status" value="1"/>
</dbReference>
<dbReference type="Pfam" id="PF00004">
    <property type="entry name" value="AAA"/>
    <property type="match status" value="1"/>
</dbReference>
<dbReference type="Gene3D" id="3.40.50.300">
    <property type="entry name" value="P-loop containing nucleotide triphosphate hydrolases"/>
    <property type="match status" value="1"/>
</dbReference>
<dbReference type="AlphaFoldDB" id="A0A182VBZ9"/>
<dbReference type="GO" id="GO:0003677">
    <property type="term" value="F:DNA binding"/>
    <property type="evidence" value="ECO:0007669"/>
    <property type="project" value="UniProtKB-KW"/>
</dbReference>
<dbReference type="CDD" id="cd00009">
    <property type="entry name" value="AAA"/>
    <property type="match status" value="1"/>
</dbReference>
<feature type="compositionally biased region" description="Low complexity" evidence="9">
    <location>
        <begin position="222"/>
        <end position="243"/>
    </location>
</feature>
<proteinExistence type="inferred from homology"/>
<dbReference type="EnsemblMetazoa" id="AMEM012380-RA">
    <property type="protein sequence ID" value="AMEM012380-PA"/>
    <property type="gene ID" value="AMEM012380"/>
</dbReference>
<feature type="compositionally biased region" description="Acidic residues" evidence="9">
    <location>
        <begin position="1013"/>
        <end position="1023"/>
    </location>
</feature>
<feature type="compositionally biased region" description="Basic and acidic residues" evidence="9">
    <location>
        <begin position="409"/>
        <end position="442"/>
    </location>
</feature>
<dbReference type="GO" id="GO:0005663">
    <property type="term" value="C:DNA replication factor C complex"/>
    <property type="evidence" value="ECO:0007669"/>
    <property type="project" value="InterPro"/>
</dbReference>
<evidence type="ECO:0000256" key="1">
    <source>
        <dbReference type="ARBA" id="ARBA00004123"/>
    </source>
</evidence>
<reference evidence="11" key="1">
    <citation type="submission" date="2020-05" db="UniProtKB">
        <authorList>
            <consortium name="EnsemblMetazoa"/>
        </authorList>
    </citation>
    <scope>IDENTIFICATION</scope>
    <source>
        <strain evidence="11">MAF</strain>
    </source>
</reference>
<evidence type="ECO:0000313" key="11">
    <source>
        <dbReference type="EnsemblMetazoa" id="AMEM012380-PA"/>
    </source>
</evidence>
<feature type="compositionally biased region" description="Basic and acidic residues" evidence="9">
    <location>
        <begin position="251"/>
        <end position="273"/>
    </location>
</feature>
<evidence type="ECO:0000256" key="9">
    <source>
        <dbReference type="SAM" id="MobiDB-lite"/>
    </source>
</evidence>
<dbReference type="SMART" id="SM00382">
    <property type="entry name" value="AAA"/>
    <property type="match status" value="1"/>
</dbReference>
<dbReference type="SMART" id="SM00292">
    <property type="entry name" value="BRCT"/>
    <property type="match status" value="1"/>
</dbReference>
<feature type="compositionally biased region" description="Basic and acidic residues" evidence="9">
    <location>
        <begin position="109"/>
        <end position="127"/>
    </location>
</feature>
<dbReference type="InterPro" id="IPR027417">
    <property type="entry name" value="P-loop_NTPase"/>
</dbReference>
<dbReference type="VEuPathDB" id="VectorBase:AMEM012380"/>
<dbReference type="GO" id="GO:0006281">
    <property type="term" value="P:DNA repair"/>
    <property type="evidence" value="ECO:0007669"/>
    <property type="project" value="InterPro"/>
</dbReference>
<dbReference type="STRING" id="30066.A0A182VBZ9"/>
<dbReference type="SUPFAM" id="SSF52113">
    <property type="entry name" value="BRCT domain"/>
    <property type="match status" value="1"/>
</dbReference>
<feature type="domain" description="BRCT" evidence="10">
    <location>
        <begin position="303"/>
        <end position="381"/>
    </location>
</feature>
<dbReference type="InterPro" id="IPR008921">
    <property type="entry name" value="DNA_pol3_clamp-load_cplx_C"/>
</dbReference>
<dbReference type="InterPro" id="IPR047854">
    <property type="entry name" value="RFC_lid"/>
</dbReference>
<keyword evidence="7 8" id="KW-0539">Nucleus</keyword>
<evidence type="ECO:0000259" key="10">
    <source>
        <dbReference type="PROSITE" id="PS50172"/>
    </source>
</evidence>
<evidence type="ECO:0000256" key="2">
    <source>
        <dbReference type="ARBA" id="ARBA00006116"/>
    </source>
</evidence>
<keyword evidence="5 8" id="KW-0547">Nucleotide-binding</keyword>
<dbReference type="Gene3D" id="1.10.8.60">
    <property type="match status" value="1"/>
</dbReference>
<comment type="subcellular location">
    <subcellularLocation>
        <location evidence="1 8">Nucleus</location>
    </subcellularLocation>
</comment>
<dbReference type="InterPro" id="IPR036420">
    <property type="entry name" value="BRCT_dom_sf"/>
</dbReference>
<evidence type="ECO:0000313" key="12">
    <source>
        <dbReference type="Proteomes" id="UP000075903"/>
    </source>
</evidence>
<feature type="compositionally biased region" description="Low complexity" evidence="9">
    <location>
        <begin position="1054"/>
        <end position="1076"/>
    </location>
</feature>
<dbReference type="GO" id="GO:0003689">
    <property type="term" value="F:DNA clamp loader activity"/>
    <property type="evidence" value="ECO:0007669"/>
    <property type="project" value="UniProtKB-UniRule"/>
</dbReference>
<dbReference type="GO" id="GO:0016887">
    <property type="term" value="F:ATP hydrolysis activity"/>
    <property type="evidence" value="ECO:0007669"/>
    <property type="project" value="InterPro"/>
</dbReference>
<dbReference type="Pfam" id="PF25361">
    <property type="entry name" value="AAA_lid_RFC1"/>
    <property type="match status" value="1"/>
</dbReference>
<feature type="compositionally biased region" description="Basic and acidic residues" evidence="9">
    <location>
        <begin position="177"/>
        <end position="201"/>
    </location>
</feature>
<keyword evidence="6 8" id="KW-0067">ATP-binding</keyword>
<dbReference type="Gene3D" id="1.20.272.10">
    <property type="match status" value="1"/>
</dbReference>
<comment type="similarity">
    <text evidence="2 8">Belongs to the activator 1 large subunit family.</text>
</comment>
<sequence length="1083" mass="119500">MHLNFFGLRYIFSQIKPQSSTNNLIPEIVIMSMDIRAFFGRGGSAAKPAKAPEPAKTPTVKRKAVIISDDEDETKASPSRSSKKPEQNSPSSTGAVKKRRVIESDDEEKSPAKGKHESTKPKPEKLKPVNVADVFSSAPVKRVELPKIPKKKTLEPVEQVKLEELDDDEVIPVTPQPDKKMARKDRNGNERSEKRTPEKPKATPPESKPVKREMSEERSTMPKKSPVKQKSVEQQSSSPSSEKASSKAKKKSDSDAADYKDPNESILTDEERHERKRMSAILYQKFKNRQGPANPGSKEIPEGKPNCLQGLQFVITGVLESMERDECAQVIKDLGGKVVGAVSKKCTHMVVGDDAGPKKIAQAEELGIVTLSEDELLDLIRVKSGQKPLKKSSSTKEAESAGGSSSSSKRKESPKEEKEVKKIKTEPSPRKSPKELKTESSKGRSPGKATVERKSEHSKEAVKVKVEKSPSKQPSDGAKTSPRKLEPSTTVKRELSDYQKDIKSVDNMAWVEKYKPSSTKQIIGQMGANSNVQRLTVWLSSWYKNNDGTKKHAKPNPWAKNDSGAAFKAALLSGPPGVGKTTTATLVCKELGFDTVEFNASDTRSKRLLKEEVSELLNSKSLAGYFGGRSEKVSSKHVLLMDEVDGMAGNEDRGGMQELIALIKESHIPVICMCNDRNHPKIRSLVNYCFDLRFNRPRVEQIKGAMMSVCFKEQLKLSPGVLEEIIAGTGGDVRQTLNHLALYSAGKSMAASLSVDSAKKQADSAKKDIKIGPWDVIRKVFSAEDHKHMTLNDKADLFFHDYNIAPLFVQENYLKVQPKAPRTEWLDRIALTADSLSRGDMVERRIRSNMAWSLLPVQAMFSSVMPGEFMEGHFTGQINFPGWLGKNSKSMKRKRLAQEIHDHTRVATSGSRQAIRLDYAPHLLRSIVQPLQHRGAEGVHDSLEVIKEYRLLREDIDSLVELSTWPKRKSPLDSVDGKVKAALTRAYNKAIGPYSYSAMATVKKKVHDAGQDEMDGLYGEEGEQGGATQVESDEEEKEENIDDNAFIKIKKKPAAGSTSAASSKASTSKASTAKAGGAKGKKK</sequence>
<name>A0A182VBZ9_ANOME</name>
<evidence type="ECO:0000256" key="5">
    <source>
        <dbReference type="ARBA" id="ARBA00022741"/>
    </source>
</evidence>
<dbReference type="PANTHER" id="PTHR23389">
    <property type="entry name" value="CHROMOSOME TRANSMISSION FIDELITY FACTOR 18"/>
    <property type="match status" value="1"/>
</dbReference>
<dbReference type="CDD" id="cd18140">
    <property type="entry name" value="HLD_clamp_RFC"/>
    <property type="match status" value="1"/>
</dbReference>
<feature type="compositionally biased region" description="Low complexity" evidence="9">
    <location>
        <begin position="45"/>
        <end position="58"/>
    </location>
</feature>
<dbReference type="Proteomes" id="UP000075903">
    <property type="component" value="Unassembled WGS sequence"/>
</dbReference>
<dbReference type="SUPFAM" id="SSF52540">
    <property type="entry name" value="P-loop containing nucleoside triphosphate hydrolases"/>
    <property type="match status" value="1"/>
</dbReference>
<evidence type="ECO:0000256" key="8">
    <source>
        <dbReference type="PIRNR" id="PIRNR036578"/>
    </source>
</evidence>
<dbReference type="GO" id="GO:0005524">
    <property type="term" value="F:ATP binding"/>
    <property type="evidence" value="ECO:0007669"/>
    <property type="project" value="UniProtKB-UniRule"/>
</dbReference>
<dbReference type="GO" id="GO:0005634">
    <property type="term" value="C:nucleus"/>
    <property type="evidence" value="ECO:0007669"/>
    <property type="project" value="UniProtKB-SubCell"/>
</dbReference>
<dbReference type="Gene3D" id="3.40.50.10190">
    <property type="entry name" value="BRCT domain"/>
    <property type="match status" value="1"/>
</dbReference>
<feature type="compositionally biased region" description="Basic and acidic residues" evidence="9">
    <location>
        <begin position="450"/>
        <end position="470"/>
    </location>
</feature>
<feature type="compositionally biased region" description="Basic and acidic residues" evidence="9">
    <location>
        <begin position="483"/>
        <end position="497"/>
    </location>
</feature>
<keyword evidence="12" id="KW-1185">Reference proteome</keyword>
<dbReference type="InterPro" id="IPR001357">
    <property type="entry name" value="BRCT_dom"/>
</dbReference>
<keyword evidence="4 8" id="KW-0235">DNA replication</keyword>
<dbReference type="InterPro" id="IPR012178">
    <property type="entry name" value="RFC1"/>
</dbReference>
<feature type="region of interest" description="Disordered" evidence="9">
    <location>
        <begin position="383"/>
        <end position="497"/>
    </location>
</feature>